<organism evidence="2 3">
    <name type="scientific">Ditylenchus destructor</name>
    <dbReference type="NCBI Taxonomy" id="166010"/>
    <lineage>
        <taxon>Eukaryota</taxon>
        <taxon>Metazoa</taxon>
        <taxon>Ecdysozoa</taxon>
        <taxon>Nematoda</taxon>
        <taxon>Chromadorea</taxon>
        <taxon>Rhabditida</taxon>
        <taxon>Tylenchina</taxon>
        <taxon>Tylenchomorpha</taxon>
        <taxon>Sphaerularioidea</taxon>
        <taxon>Anguinidae</taxon>
        <taxon>Anguininae</taxon>
        <taxon>Ditylenchus</taxon>
    </lineage>
</organism>
<name>A0AAD4MR11_9BILA</name>
<dbReference type="AlphaFoldDB" id="A0AAD4MR11"/>
<feature type="transmembrane region" description="Helical" evidence="1">
    <location>
        <begin position="181"/>
        <end position="202"/>
    </location>
</feature>
<proteinExistence type="predicted"/>
<feature type="transmembrane region" description="Helical" evidence="1">
    <location>
        <begin position="131"/>
        <end position="153"/>
    </location>
</feature>
<comment type="caution">
    <text evidence="2">The sequence shown here is derived from an EMBL/GenBank/DDBJ whole genome shotgun (WGS) entry which is preliminary data.</text>
</comment>
<feature type="transmembrane region" description="Helical" evidence="1">
    <location>
        <begin position="87"/>
        <end position="110"/>
    </location>
</feature>
<gene>
    <name evidence="2" type="ORF">DdX_16090</name>
</gene>
<sequence length="294" mass="33963">MVVPFYLTYLNFAENIIGFLNQATAIVLFSHLLYCVFFKPRKLKVEKLPSLMLMYILSHWFWCCITIPIQAYMAIMWRPDRNEYNPYLIFWIGFWLNGYMVSNPLQVFFLTLDRCLILTFAETYNDHRRRIIFIVSCSSVIIFLAFAFIISLLELPLDLDKVKNCTSYPCVVIKFKGLHVYYSKIVIGTLNVIFGVGFFIALKRRNSKQIKNRIVTVTILAEIFFNVLPGYCSSLFNSISGDNIANYLGQFVGMFLTCDALFCSIIYSRIFLRRADNTTPVSKISTRPSGAGSR</sequence>
<accession>A0AAD4MR11</accession>
<feature type="transmembrane region" description="Helical" evidence="1">
    <location>
        <begin position="214"/>
        <end position="236"/>
    </location>
</feature>
<keyword evidence="3" id="KW-1185">Reference proteome</keyword>
<evidence type="ECO:0000313" key="2">
    <source>
        <dbReference type="EMBL" id="KAI1701478.1"/>
    </source>
</evidence>
<keyword evidence="1" id="KW-1133">Transmembrane helix</keyword>
<evidence type="ECO:0000256" key="1">
    <source>
        <dbReference type="SAM" id="Phobius"/>
    </source>
</evidence>
<feature type="transmembrane region" description="Helical" evidence="1">
    <location>
        <begin position="16"/>
        <end position="38"/>
    </location>
</feature>
<keyword evidence="1" id="KW-0812">Transmembrane</keyword>
<feature type="transmembrane region" description="Helical" evidence="1">
    <location>
        <begin position="50"/>
        <end position="75"/>
    </location>
</feature>
<protein>
    <submittedName>
        <fullName evidence="2">DAF-16/FOXO Controlled, germline Tumor affecting</fullName>
    </submittedName>
</protein>
<reference evidence="2" key="1">
    <citation type="submission" date="2022-01" db="EMBL/GenBank/DDBJ databases">
        <title>Genome Sequence Resource for Two Populations of Ditylenchus destructor, the Migratory Endoparasitic Phytonematode.</title>
        <authorList>
            <person name="Zhang H."/>
            <person name="Lin R."/>
            <person name="Xie B."/>
        </authorList>
    </citation>
    <scope>NUCLEOTIDE SEQUENCE</scope>
    <source>
        <strain evidence="2">BazhouSP</strain>
    </source>
</reference>
<feature type="transmembrane region" description="Helical" evidence="1">
    <location>
        <begin position="248"/>
        <end position="267"/>
    </location>
</feature>
<dbReference type="EMBL" id="JAKKPZ010000118">
    <property type="protein sequence ID" value="KAI1701478.1"/>
    <property type="molecule type" value="Genomic_DNA"/>
</dbReference>
<keyword evidence="1" id="KW-0472">Membrane</keyword>
<dbReference type="Proteomes" id="UP001201812">
    <property type="component" value="Unassembled WGS sequence"/>
</dbReference>
<evidence type="ECO:0000313" key="3">
    <source>
        <dbReference type="Proteomes" id="UP001201812"/>
    </source>
</evidence>